<dbReference type="PROSITE" id="PS50041">
    <property type="entry name" value="C_TYPE_LECTIN_2"/>
    <property type="match status" value="1"/>
</dbReference>
<organism evidence="3 4">
    <name type="scientific">Prochlorococcus marinus str. MIT 9201</name>
    <dbReference type="NCBI Taxonomy" id="93057"/>
    <lineage>
        <taxon>Bacteria</taxon>
        <taxon>Bacillati</taxon>
        <taxon>Cyanobacteriota</taxon>
        <taxon>Cyanophyceae</taxon>
        <taxon>Synechococcales</taxon>
        <taxon>Prochlorococcaceae</taxon>
        <taxon>Prochlorococcus</taxon>
    </lineage>
</organism>
<evidence type="ECO:0000259" key="2">
    <source>
        <dbReference type="PROSITE" id="PS50041"/>
    </source>
</evidence>
<dbReference type="Gene3D" id="3.30.700.10">
    <property type="entry name" value="Glycoprotein, Type 4 Pilin"/>
    <property type="match status" value="1"/>
</dbReference>
<gene>
    <name evidence="3" type="ORF">EU95_0080</name>
</gene>
<dbReference type="InterPro" id="IPR012902">
    <property type="entry name" value="N_methyl_site"/>
</dbReference>
<name>A0A0A2ABU6_PROMR</name>
<keyword evidence="3" id="KW-0430">Lectin</keyword>
<dbReference type="InterPro" id="IPR016187">
    <property type="entry name" value="CTDL_fold"/>
</dbReference>
<dbReference type="EMBL" id="JNAL01000003">
    <property type="protein sequence ID" value="KGF97979.1"/>
    <property type="molecule type" value="Genomic_DNA"/>
</dbReference>
<keyword evidence="1" id="KW-0812">Transmembrane</keyword>
<dbReference type="GO" id="GO:0030246">
    <property type="term" value="F:carbohydrate binding"/>
    <property type="evidence" value="ECO:0007669"/>
    <property type="project" value="UniProtKB-KW"/>
</dbReference>
<feature type="domain" description="C-type lectin" evidence="2">
    <location>
        <begin position="178"/>
        <end position="298"/>
    </location>
</feature>
<dbReference type="InterPro" id="IPR045584">
    <property type="entry name" value="Pilin-like"/>
</dbReference>
<keyword evidence="1" id="KW-1133">Transmembrane helix</keyword>
<dbReference type="Gene3D" id="3.10.100.10">
    <property type="entry name" value="Mannose-Binding Protein A, subunit A"/>
    <property type="match status" value="1"/>
</dbReference>
<dbReference type="Pfam" id="PF07963">
    <property type="entry name" value="N_methyl"/>
    <property type="match status" value="1"/>
</dbReference>
<dbReference type="STRING" id="93057.EU95_0080"/>
<evidence type="ECO:0000313" key="4">
    <source>
        <dbReference type="Proteomes" id="UP000030355"/>
    </source>
</evidence>
<protein>
    <submittedName>
        <fullName evidence="3">C-type lectin domain</fullName>
    </submittedName>
</protein>
<reference evidence="4" key="1">
    <citation type="journal article" date="2014" name="Sci. Data">
        <title>Genomes of diverse isolates of the marine cyanobacterium Prochlorococcus.</title>
        <authorList>
            <person name="Biller S."/>
            <person name="Berube P."/>
            <person name="Thompson J."/>
            <person name="Kelly L."/>
            <person name="Roggensack S."/>
            <person name="Awad L."/>
            <person name="Roache-Johnson K."/>
            <person name="Ding H."/>
            <person name="Giovannoni S.J."/>
            <person name="Moore L.R."/>
            <person name="Chisholm S.W."/>
        </authorList>
    </citation>
    <scope>NUCLEOTIDE SEQUENCE [LARGE SCALE GENOMIC DNA]</scope>
    <source>
        <strain evidence="4">MIT 9201</strain>
    </source>
</reference>
<dbReference type="InterPro" id="IPR001304">
    <property type="entry name" value="C-type_lectin-like"/>
</dbReference>
<dbReference type="Pfam" id="PF00059">
    <property type="entry name" value="Lectin_C"/>
    <property type="match status" value="1"/>
</dbReference>
<dbReference type="OrthoDB" id="422658at2"/>
<feature type="transmembrane region" description="Helical" evidence="1">
    <location>
        <begin position="12"/>
        <end position="34"/>
    </location>
</feature>
<dbReference type="PANTHER" id="PTHR22803">
    <property type="entry name" value="MANNOSE, PHOSPHOLIPASE, LECTIN RECEPTOR RELATED"/>
    <property type="match status" value="1"/>
</dbReference>
<dbReference type="InterPro" id="IPR050111">
    <property type="entry name" value="C-type_lectin/snaclec_domain"/>
</dbReference>
<dbReference type="Proteomes" id="UP000030355">
    <property type="component" value="Unassembled WGS sequence"/>
</dbReference>
<dbReference type="SUPFAM" id="SSF56436">
    <property type="entry name" value="C-type lectin-like"/>
    <property type="match status" value="1"/>
</dbReference>
<dbReference type="RefSeq" id="WP_032521336.1">
    <property type="nucleotide sequence ID" value="NZ_CP138977.1"/>
</dbReference>
<dbReference type="AlphaFoldDB" id="A0A0A2ABU6"/>
<dbReference type="SMART" id="SM00034">
    <property type="entry name" value="CLECT"/>
    <property type="match status" value="1"/>
</dbReference>
<keyword evidence="1" id="KW-0472">Membrane</keyword>
<sequence>MDNSPKRKIRNNGFTLVELVVAIAVLSILSAVSIPNFICFSRKARATAALTSLKQVYKECLAKNIDNVNQNFIPNNYSVNGYSFQSNEDFFCQGDSNGLISIEPEDLNTYPVFNIAVISGEMSYTYKGAPGTDLKECLAMICVDGIYKSQRIGIDEFENKFNDAFTDGLTLDGEYYRRGDSVYVIVKGDTWEKAQANAKKLGGNLATINDEEENSWLQSQLYGDGKASNKLTDQLGLPGEELRGSSVWLGHTNHQNNEKYESVTGEKNTYSNWAPGEESDGFGKGEKYTVMTLFDNYNRDPGQMMTVSNRQYNTDQLVERGGAHIFYGLAEIKTNEIIEVDDDEV</sequence>
<dbReference type="NCBIfam" id="TIGR02532">
    <property type="entry name" value="IV_pilin_GFxxxE"/>
    <property type="match status" value="1"/>
</dbReference>
<dbReference type="eggNOG" id="ENOG5030MQC">
    <property type="taxonomic scope" value="Bacteria"/>
</dbReference>
<evidence type="ECO:0000313" key="3">
    <source>
        <dbReference type="EMBL" id="KGF97979.1"/>
    </source>
</evidence>
<proteinExistence type="predicted"/>
<accession>A0A0A2ABU6</accession>
<dbReference type="InterPro" id="IPR016186">
    <property type="entry name" value="C-type_lectin-like/link_sf"/>
</dbReference>
<evidence type="ECO:0000256" key="1">
    <source>
        <dbReference type="SAM" id="Phobius"/>
    </source>
</evidence>
<dbReference type="SUPFAM" id="SSF54523">
    <property type="entry name" value="Pili subunits"/>
    <property type="match status" value="1"/>
</dbReference>
<comment type="caution">
    <text evidence="3">The sequence shown here is derived from an EMBL/GenBank/DDBJ whole genome shotgun (WGS) entry which is preliminary data.</text>
</comment>